<evidence type="ECO:0000259" key="2">
    <source>
        <dbReference type="Pfam" id="PF06580"/>
    </source>
</evidence>
<feature type="transmembrane region" description="Helical" evidence="1">
    <location>
        <begin position="34"/>
        <end position="52"/>
    </location>
</feature>
<comment type="caution">
    <text evidence="3">The sequence shown here is derived from an EMBL/GenBank/DDBJ whole genome shotgun (WGS) entry which is preliminary data.</text>
</comment>
<keyword evidence="1" id="KW-0472">Membrane</keyword>
<dbReference type="Proteomes" id="UP000823771">
    <property type="component" value="Unassembled WGS sequence"/>
</dbReference>
<feature type="transmembrane region" description="Helical" evidence="1">
    <location>
        <begin position="232"/>
        <end position="253"/>
    </location>
</feature>
<dbReference type="GO" id="GO:0016020">
    <property type="term" value="C:membrane"/>
    <property type="evidence" value="ECO:0007669"/>
    <property type="project" value="InterPro"/>
</dbReference>
<proteinExistence type="predicted"/>
<dbReference type="SUPFAM" id="SSF55874">
    <property type="entry name" value="ATPase domain of HSP90 chaperone/DNA topoisomerase II/histidine kinase"/>
    <property type="match status" value="1"/>
</dbReference>
<organism evidence="3 4">
    <name type="scientific">Candidatus Cryptobacteroides excrementipullorum</name>
    <dbReference type="NCBI Taxonomy" id="2840761"/>
    <lineage>
        <taxon>Bacteria</taxon>
        <taxon>Pseudomonadati</taxon>
        <taxon>Bacteroidota</taxon>
        <taxon>Bacteroidia</taxon>
        <taxon>Bacteroidales</taxon>
        <taxon>Candidatus Cryptobacteroides</taxon>
    </lineage>
</organism>
<evidence type="ECO:0000256" key="1">
    <source>
        <dbReference type="SAM" id="Phobius"/>
    </source>
</evidence>
<dbReference type="Gene3D" id="3.30.565.10">
    <property type="entry name" value="Histidine kinase-like ATPase, C-terminal domain"/>
    <property type="match status" value="1"/>
</dbReference>
<dbReference type="PANTHER" id="PTHR34220:SF7">
    <property type="entry name" value="SENSOR HISTIDINE KINASE YPDA"/>
    <property type="match status" value="1"/>
</dbReference>
<feature type="transmembrane region" description="Helical" evidence="1">
    <location>
        <begin position="195"/>
        <end position="220"/>
    </location>
</feature>
<sequence>MKPLRTSAIIHTFALAHVVATVLCRLSGIDDSLLLTLFTMALTILICFKHGVSVEFTAASVVMVNITGYLIGTGWAWLTSRISGSELIVHALSTFLTTELLGWGMVGMIKLFRIGGRKRNWAPRVKWLLMAVALVFLLRLAYTELFSSRFFSAESSYRIISLLLNNSVAILLMLSANIIYIRLMRKKCSLARPAAKYTVFIIFVVSTSALTALLAGFGLPFSLNTTFTTREFILLFTIALIAELMFYCLTYMADYAVVTRSAMYLEREKAHQAQYQYLRLKQQVNPHFLFNSLNILDCLVCEGKSGQASSYIHKLAGMYRYMLQNETSTLVPLQDEIDFVTKYVDMLKVRFPEGIDLKISVPQELMTLGVVPCAIQMLVENAIKHNIANKDNILHITVTARDRNITVSNNITPKLSAGESTRIGLTNIRQQYTDLCGEPITVSDTGGQYTVTLPLLDTPAGRAADRMKTMTAR</sequence>
<evidence type="ECO:0000313" key="3">
    <source>
        <dbReference type="EMBL" id="MBO8478675.1"/>
    </source>
</evidence>
<reference evidence="3" key="2">
    <citation type="journal article" date="2021" name="PeerJ">
        <title>Extensive microbial diversity within the chicken gut microbiome revealed by metagenomics and culture.</title>
        <authorList>
            <person name="Gilroy R."/>
            <person name="Ravi A."/>
            <person name="Getino M."/>
            <person name="Pursley I."/>
            <person name="Horton D.L."/>
            <person name="Alikhan N.F."/>
            <person name="Baker D."/>
            <person name="Gharbi K."/>
            <person name="Hall N."/>
            <person name="Watson M."/>
            <person name="Adriaenssens E.M."/>
            <person name="Foster-Nyarko E."/>
            <person name="Jarju S."/>
            <person name="Secka A."/>
            <person name="Antonio M."/>
            <person name="Oren A."/>
            <person name="Chaudhuri R.R."/>
            <person name="La Ragione R."/>
            <person name="Hildebrand F."/>
            <person name="Pallen M.J."/>
        </authorList>
    </citation>
    <scope>NUCLEOTIDE SEQUENCE</scope>
    <source>
        <strain evidence="3">2478</strain>
    </source>
</reference>
<feature type="transmembrane region" description="Helical" evidence="1">
    <location>
        <begin position="90"/>
        <end position="112"/>
    </location>
</feature>
<feature type="transmembrane region" description="Helical" evidence="1">
    <location>
        <begin position="59"/>
        <end position="78"/>
    </location>
</feature>
<keyword evidence="1" id="KW-0812">Transmembrane</keyword>
<keyword evidence="3" id="KW-0418">Kinase</keyword>
<feature type="transmembrane region" description="Helical" evidence="1">
    <location>
        <begin position="162"/>
        <end position="183"/>
    </location>
</feature>
<gene>
    <name evidence="3" type="ORF">IAB80_07290</name>
</gene>
<feature type="domain" description="Signal transduction histidine kinase internal region" evidence="2">
    <location>
        <begin position="278"/>
        <end position="353"/>
    </location>
</feature>
<dbReference type="InterPro" id="IPR036890">
    <property type="entry name" value="HATPase_C_sf"/>
</dbReference>
<dbReference type="GO" id="GO:0000155">
    <property type="term" value="F:phosphorelay sensor kinase activity"/>
    <property type="evidence" value="ECO:0007669"/>
    <property type="project" value="InterPro"/>
</dbReference>
<reference evidence="3" key="1">
    <citation type="submission" date="2020-10" db="EMBL/GenBank/DDBJ databases">
        <authorList>
            <person name="Gilroy R."/>
        </authorList>
    </citation>
    <scope>NUCLEOTIDE SEQUENCE</scope>
    <source>
        <strain evidence="3">2478</strain>
    </source>
</reference>
<protein>
    <submittedName>
        <fullName evidence="3">Histidine kinase</fullName>
    </submittedName>
</protein>
<accession>A0A9D9IV53</accession>
<keyword evidence="1" id="KW-1133">Transmembrane helix</keyword>
<dbReference type="InterPro" id="IPR010559">
    <property type="entry name" value="Sig_transdc_His_kin_internal"/>
</dbReference>
<dbReference type="InterPro" id="IPR050640">
    <property type="entry name" value="Bact_2-comp_sensor_kinase"/>
</dbReference>
<evidence type="ECO:0000313" key="4">
    <source>
        <dbReference type="Proteomes" id="UP000823771"/>
    </source>
</evidence>
<dbReference type="AlphaFoldDB" id="A0A9D9IV53"/>
<dbReference type="Pfam" id="PF06580">
    <property type="entry name" value="His_kinase"/>
    <property type="match status" value="1"/>
</dbReference>
<keyword evidence="3" id="KW-0808">Transferase</keyword>
<dbReference type="EMBL" id="JADILZ010000065">
    <property type="protein sequence ID" value="MBO8478675.1"/>
    <property type="molecule type" value="Genomic_DNA"/>
</dbReference>
<dbReference type="PANTHER" id="PTHR34220">
    <property type="entry name" value="SENSOR HISTIDINE KINASE YPDA"/>
    <property type="match status" value="1"/>
</dbReference>
<name>A0A9D9IV53_9BACT</name>
<feature type="transmembrane region" description="Helical" evidence="1">
    <location>
        <begin position="124"/>
        <end position="142"/>
    </location>
</feature>